<dbReference type="EMBL" id="JACGWM010000002">
    <property type="protein sequence ID" value="KAL0390023.1"/>
    <property type="molecule type" value="Genomic_DNA"/>
</dbReference>
<name>A0AAW2SC91_9LAMI</name>
<feature type="domain" description="DUF7054" evidence="2">
    <location>
        <begin position="86"/>
        <end position="164"/>
    </location>
</feature>
<dbReference type="Pfam" id="PF23156">
    <property type="entry name" value="DUF7054"/>
    <property type="match status" value="1"/>
</dbReference>
<dbReference type="InterPro" id="IPR040358">
    <property type="entry name" value="At4g22758-like"/>
</dbReference>
<feature type="region of interest" description="Disordered" evidence="1">
    <location>
        <begin position="1"/>
        <end position="67"/>
    </location>
</feature>
<dbReference type="PANTHER" id="PTHR33270:SF24">
    <property type="entry name" value="EXPRESSED PROTEIN"/>
    <property type="match status" value="1"/>
</dbReference>
<gene>
    <name evidence="3" type="ORF">Scaly_0359400</name>
</gene>
<dbReference type="InterPro" id="IPR055482">
    <property type="entry name" value="DUF7054"/>
</dbReference>
<organism evidence="3">
    <name type="scientific">Sesamum calycinum</name>
    <dbReference type="NCBI Taxonomy" id="2727403"/>
    <lineage>
        <taxon>Eukaryota</taxon>
        <taxon>Viridiplantae</taxon>
        <taxon>Streptophyta</taxon>
        <taxon>Embryophyta</taxon>
        <taxon>Tracheophyta</taxon>
        <taxon>Spermatophyta</taxon>
        <taxon>Magnoliopsida</taxon>
        <taxon>eudicotyledons</taxon>
        <taxon>Gunneridae</taxon>
        <taxon>Pentapetalae</taxon>
        <taxon>asterids</taxon>
        <taxon>lamiids</taxon>
        <taxon>Lamiales</taxon>
        <taxon>Pedaliaceae</taxon>
        <taxon>Sesamum</taxon>
    </lineage>
</organism>
<proteinExistence type="predicted"/>
<reference evidence="3" key="1">
    <citation type="submission" date="2020-06" db="EMBL/GenBank/DDBJ databases">
        <authorList>
            <person name="Li T."/>
            <person name="Hu X."/>
            <person name="Zhang T."/>
            <person name="Song X."/>
            <person name="Zhang H."/>
            <person name="Dai N."/>
            <person name="Sheng W."/>
            <person name="Hou X."/>
            <person name="Wei L."/>
        </authorList>
    </citation>
    <scope>NUCLEOTIDE SEQUENCE</scope>
    <source>
        <strain evidence="3">KEN8</strain>
        <tissue evidence="3">Leaf</tissue>
    </source>
</reference>
<protein>
    <recommendedName>
        <fullName evidence="2">DUF7054 domain-containing protein</fullName>
    </recommendedName>
</protein>
<evidence type="ECO:0000256" key="1">
    <source>
        <dbReference type="SAM" id="MobiDB-lite"/>
    </source>
</evidence>
<evidence type="ECO:0000259" key="2">
    <source>
        <dbReference type="Pfam" id="PF23156"/>
    </source>
</evidence>
<reference evidence="3" key="2">
    <citation type="journal article" date="2024" name="Plant">
        <title>Genomic evolution and insights into agronomic trait innovations of Sesamum species.</title>
        <authorList>
            <person name="Miao H."/>
            <person name="Wang L."/>
            <person name="Qu L."/>
            <person name="Liu H."/>
            <person name="Sun Y."/>
            <person name="Le M."/>
            <person name="Wang Q."/>
            <person name="Wei S."/>
            <person name="Zheng Y."/>
            <person name="Lin W."/>
            <person name="Duan Y."/>
            <person name="Cao H."/>
            <person name="Xiong S."/>
            <person name="Wang X."/>
            <person name="Wei L."/>
            <person name="Li C."/>
            <person name="Ma Q."/>
            <person name="Ju M."/>
            <person name="Zhao R."/>
            <person name="Li G."/>
            <person name="Mu C."/>
            <person name="Tian Q."/>
            <person name="Mei H."/>
            <person name="Zhang T."/>
            <person name="Gao T."/>
            <person name="Zhang H."/>
        </authorList>
    </citation>
    <scope>NUCLEOTIDE SEQUENCE</scope>
    <source>
        <strain evidence="3">KEN8</strain>
    </source>
</reference>
<comment type="caution">
    <text evidence="3">The sequence shown here is derived from an EMBL/GenBank/DDBJ whole genome shotgun (WGS) entry which is preliminary data.</text>
</comment>
<evidence type="ECO:0000313" key="3">
    <source>
        <dbReference type="EMBL" id="KAL0390023.1"/>
    </source>
</evidence>
<dbReference type="PANTHER" id="PTHR33270">
    <property type="entry name" value="BNAC05G50380D PROTEIN"/>
    <property type="match status" value="1"/>
</dbReference>
<sequence>MFADGRPEPGPQPSIGFLLLRHRRLRRPSGEEQEGEGAGEGVFLSRERRGSGGGDSSEAEDGAGLAGREKSRWQLGGGCGGGAWAKLTKLLLNVTIQRSLGAVKVLMPLEATVEDLIATALRQYAKEARLPVLPRRAPASISITPSLDREAKLMALGSRNFFLCPKRAAEVVAESGGAAITSTSDVQEKLTNRQQEVLTMAEIHGFVALK</sequence>
<dbReference type="AlphaFoldDB" id="A0AAW2SC91"/>
<accession>A0AAW2SC91</accession>